<name>L8X1R6_THACA</name>
<proteinExistence type="predicted"/>
<dbReference type="AlphaFoldDB" id="L8X1R6"/>
<evidence type="ECO:0000313" key="2">
    <source>
        <dbReference type="Proteomes" id="UP000011668"/>
    </source>
</evidence>
<dbReference type="HOGENOM" id="CLU_1760024_0_0_1"/>
<reference evidence="1 2" key="1">
    <citation type="journal article" date="2013" name="Nat. Commun.">
        <title>The evolution and pathogenic mechanisms of the rice sheath blight pathogen.</title>
        <authorList>
            <person name="Zheng A."/>
            <person name="Lin R."/>
            <person name="Xu L."/>
            <person name="Qin P."/>
            <person name="Tang C."/>
            <person name="Ai P."/>
            <person name="Zhang D."/>
            <person name="Liu Y."/>
            <person name="Sun Z."/>
            <person name="Feng H."/>
            <person name="Wang Y."/>
            <person name="Chen Y."/>
            <person name="Liang X."/>
            <person name="Fu R."/>
            <person name="Li Q."/>
            <person name="Zhang J."/>
            <person name="Yu X."/>
            <person name="Xie Z."/>
            <person name="Ding L."/>
            <person name="Guan P."/>
            <person name="Tang J."/>
            <person name="Liang Y."/>
            <person name="Wang S."/>
            <person name="Deng Q."/>
            <person name="Li S."/>
            <person name="Zhu J."/>
            <person name="Wang L."/>
            <person name="Liu H."/>
            <person name="Li P."/>
        </authorList>
    </citation>
    <scope>NUCLEOTIDE SEQUENCE [LARGE SCALE GENOMIC DNA]</scope>
    <source>
        <strain evidence="2">AG-1 IA</strain>
    </source>
</reference>
<accession>L8X1R6</accession>
<keyword evidence="2" id="KW-1185">Reference proteome</keyword>
<sequence>MTFDIGTIIDSDGKEVLPSGKMINAIVLTPERFEFELTPRSAKHEELIRENSQVIRTTVGVVQHWKTCMISFYGRLYTIPALAAIVSKEHTSLQCPTSKLKNSARQPHLIAQSGWDLDLSENTARSGYSESLRKSNHMVPVLNTEAAD</sequence>
<protein>
    <submittedName>
        <fullName evidence="1">Uncharacterized protein</fullName>
    </submittedName>
</protein>
<dbReference type="Proteomes" id="UP000011668">
    <property type="component" value="Unassembled WGS sequence"/>
</dbReference>
<comment type="caution">
    <text evidence="1">The sequence shown here is derived from an EMBL/GenBank/DDBJ whole genome shotgun (WGS) entry which is preliminary data.</text>
</comment>
<gene>
    <name evidence="1" type="ORF">AG1IA_02929</name>
</gene>
<organism evidence="1 2">
    <name type="scientific">Thanatephorus cucumeris (strain AG1-IA)</name>
    <name type="common">Rice sheath blight fungus</name>
    <name type="synonym">Rhizoctonia solani</name>
    <dbReference type="NCBI Taxonomy" id="983506"/>
    <lineage>
        <taxon>Eukaryota</taxon>
        <taxon>Fungi</taxon>
        <taxon>Dikarya</taxon>
        <taxon>Basidiomycota</taxon>
        <taxon>Agaricomycotina</taxon>
        <taxon>Agaricomycetes</taxon>
        <taxon>Cantharellales</taxon>
        <taxon>Ceratobasidiaceae</taxon>
        <taxon>Rhizoctonia</taxon>
        <taxon>Rhizoctonia solani AG-1</taxon>
    </lineage>
</organism>
<dbReference type="EMBL" id="AFRT01000616">
    <property type="protein sequence ID" value="ELU43042.1"/>
    <property type="molecule type" value="Genomic_DNA"/>
</dbReference>
<evidence type="ECO:0000313" key="1">
    <source>
        <dbReference type="EMBL" id="ELU43042.1"/>
    </source>
</evidence>